<dbReference type="Proteomes" id="UP000246078">
    <property type="component" value="Unassembled WGS sequence"/>
</dbReference>
<dbReference type="InterPro" id="IPR046835">
    <property type="entry name" value="RHS_N"/>
</dbReference>
<name>A0A2V2WXW9_TRYCR</name>
<dbReference type="VEuPathDB" id="TriTrypDB:TcBrA4_0157250"/>
<gene>
    <name evidence="6" type="ORF">C3747_60g23</name>
</gene>
<dbReference type="PANTHER" id="PTHR33129:SF3">
    <property type="entry name" value="HOT SPOT (RHS) PROTEIN, PUTATIVE-RELATED"/>
    <property type="match status" value="1"/>
</dbReference>
<dbReference type="Pfam" id="PF24466">
    <property type="entry name" value="DUF7578"/>
    <property type="match status" value="1"/>
</dbReference>
<dbReference type="AlphaFoldDB" id="A0A2V2WXW9"/>
<accession>A0A2V2WXW9</accession>
<dbReference type="VEuPathDB" id="TriTrypDB:TCDM_08365"/>
<dbReference type="InterPro" id="IPR046836">
    <property type="entry name" value="RHS_C"/>
</dbReference>
<evidence type="ECO:0000256" key="1">
    <source>
        <dbReference type="SAM" id="Coils"/>
    </source>
</evidence>
<dbReference type="VEuPathDB" id="TriTrypDB:C3747_60g23"/>
<feature type="domain" description="Retrotransposon hot spot protein N-terminal" evidence="4">
    <location>
        <begin position="203"/>
        <end position="303"/>
    </location>
</feature>
<evidence type="ECO:0000313" key="6">
    <source>
        <dbReference type="EMBL" id="PWV11334.1"/>
    </source>
</evidence>
<dbReference type="Pfam" id="PF07999">
    <property type="entry name" value="RHSP"/>
    <property type="match status" value="1"/>
</dbReference>
<evidence type="ECO:0000259" key="4">
    <source>
        <dbReference type="Pfam" id="PF20445"/>
    </source>
</evidence>
<dbReference type="VEuPathDB" id="TriTrypDB:BCY84_02379"/>
<keyword evidence="1" id="KW-0175">Coiled coil</keyword>
<dbReference type="VEuPathDB" id="TriTrypDB:TcG_13367"/>
<evidence type="ECO:0000256" key="2">
    <source>
        <dbReference type="SAM" id="MobiDB-lite"/>
    </source>
</evidence>
<protein>
    <submittedName>
        <fullName evidence="6">Putative retrotransposon hot spot protein (RHS)</fullName>
    </submittedName>
</protein>
<reference evidence="6 7" key="1">
    <citation type="journal article" date="2018" name="Microb. Genom.">
        <title>Expanding an expanded genome: long-read sequencing of Trypanosoma cruzi.</title>
        <authorList>
            <person name="Berna L."/>
            <person name="Rodriguez M."/>
            <person name="Chiribao M.L."/>
            <person name="Parodi-Talice A."/>
            <person name="Pita S."/>
            <person name="Rijo G."/>
            <person name="Alvarez-Valin F."/>
            <person name="Robello C."/>
        </authorList>
    </citation>
    <scope>NUCLEOTIDE SEQUENCE [LARGE SCALE GENOMIC DNA]</scope>
    <source>
        <strain evidence="6 7">TCC</strain>
    </source>
</reference>
<feature type="domain" description="DUF7578" evidence="5">
    <location>
        <begin position="71"/>
        <end position="132"/>
    </location>
</feature>
<feature type="coiled-coil region" evidence="1">
    <location>
        <begin position="157"/>
        <end position="195"/>
    </location>
</feature>
<dbReference type="NCBIfam" id="TIGR01631">
    <property type="entry name" value="Trypano_RHS"/>
    <property type="match status" value="1"/>
</dbReference>
<feature type="region of interest" description="Disordered" evidence="2">
    <location>
        <begin position="1"/>
        <end position="33"/>
    </location>
</feature>
<dbReference type="VEuPathDB" id="TriTrypDB:Tc_MARK_4133"/>
<dbReference type="VEuPathDB" id="TriTrypDB:TcYC6_0142810"/>
<evidence type="ECO:0000259" key="3">
    <source>
        <dbReference type="Pfam" id="PF07999"/>
    </source>
</evidence>
<evidence type="ECO:0000259" key="5">
    <source>
        <dbReference type="Pfam" id="PF24466"/>
    </source>
</evidence>
<dbReference type="VEuPathDB" id="TriTrypDB:C4B63_16g310"/>
<dbReference type="EMBL" id="PRFC01000060">
    <property type="protein sequence ID" value="PWV11334.1"/>
    <property type="molecule type" value="Genomic_DNA"/>
</dbReference>
<evidence type="ECO:0000313" key="7">
    <source>
        <dbReference type="Proteomes" id="UP000246078"/>
    </source>
</evidence>
<dbReference type="VEuPathDB" id="TriTrypDB:TCDM_10768"/>
<dbReference type="VEuPathDB" id="TriTrypDB:TCSYLVIO_000134"/>
<comment type="caution">
    <text evidence="6">The sequence shown here is derived from an EMBL/GenBank/DDBJ whole genome shotgun (WGS) entry which is preliminary data.</text>
</comment>
<organism evidence="6 7">
    <name type="scientific">Trypanosoma cruzi</name>
    <dbReference type="NCBI Taxonomy" id="5693"/>
    <lineage>
        <taxon>Eukaryota</taxon>
        <taxon>Discoba</taxon>
        <taxon>Euglenozoa</taxon>
        <taxon>Kinetoplastea</taxon>
        <taxon>Metakinetoplastina</taxon>
        <taxon>Trypanosomatida</taxon>
        <taxon>Trypanosomatidae</taxon>
        <taxon>Trypanosoma</taxon>
        <taxon>Schizotrypanum</taxon>
    </lineage>
</organism>
<dbReference type="VEuPathDB" id="TriTrypDB:TcCL_NonESM09408"/>
<dbReference type="Pfam" id="PF20445">
    <property type="entry name" value="RHS_N"/>
    <property type="match status" value="1"/>
</dbReference>
<dbReference type="PANTHER" id="PTHR33129">
    <property type="entry name" value="PROTEIN KINASE DOMAIN-CONTAINING PROTEIN-RELATED"/>
    <property type="match status" value="1"/>
</dbReference>
<proteinExistence type="predicted"/>
<dbReference type="InterPro" id="IPR056000">
    <property type="entry name" value="DUF7578"/>
</dbReference>
<feature type="domain" description="Retrotransposon hot spot protein,C-terminal" evidence="3">
    <location>
        <begin position="320"/>
        <end position="566"/>
    </location>
</feature>
<dbReference type="InterPro" id="IPR052980">
    <property type="entry name" value="Crinkler_effector"/>
</dbReference>
<sequence length="580" mass="67195">MPSKRNRVQGGNAKGRASVVPQGDSLKRARSDLEGDTAQLAATPIRVEEAQLRWTMCSYVSDILLDGETDISDMKLNAFLREHFGSRAAVRKRKVDMWDFLRSPDAYIKDQQLLEEISNLKDYQLLTDRRKLTEGSVNFLEDWIEFKEKATVTPLTRKKLTDALTQIQKEVAKWEEEERAKRRAEEDVMQDTEEKTTQLEGFYESVYGAKWGHVLGFYDKKICEDRMEVREGKPPQSWTYKKEGLIFEKDDGVEQFSPPRPRLMVLTSDKGWPYSWRENKPIVDCYVNCEVDRVWRIVKDDLKGLSGPHGVYRPTLRERLLIGTPGIGKSMNAGSYLLYQLLHCDAEEIKLVVHCFGEGEAYVFDKTAKKVTKYVGSKASESVVSSLPQCGVKGYIIYDVPTNEVQLPIIFEPHTGWGTIVLASPKVRNINEFVRQRVSHLIIMNYPDEMDMKAMCAWMTHDETPQEQEKYWWMVRQQMGFLGPILRYIFDAKEFSKRYNELDRVLRSVKSRDDAKRITHGGMTAWFTENSFCKLMCVKRERGVFGTEDFRTDLLSRHVGRRVFFFAQRIAPLNEICSLQ</sequence>
<dbReference type="InterPro" id="IPR006518">
    <property type="entry name" value="Trypano_RHS"/>
</dbReference>